<evidence type="ECO:0000313" key="1">
    <source>
        <dbReference type="EMBL" id="CAG7648130.1"/>
    </source>
</evidence>
<dbReference type="AlphaFoldDB" id="A0A916K9G5"/>
<evidence type="ECO:0000313" key="2">
    <source>
        <dbReference type="Proteomes" id="UP000693672"/>
    </source>
</evidence>
<organism evidence="1 2">
    <name type="scientific">Paenibacillus solanacearum</name>
    <dbReference type="NCBI Taxonomy" id="2048548"/>
    <lineage>
        <taxon>Bacteria</taxon>
        <taxon>Bacillati</taxon>
        <taxon>Bacillota</taxon>
        <taxon>Bacilli</taxon>
        <taxon>Bacillales</taxon>
        <taxon>Paenibacillaceae</taxon>
        <taxon>Paenibacillus</taxon>
    </lineage>
</organism>
<comment type="caution">
    <text evidence="1">The sequence shown here is derived from an EMBL/GenBank/DDBJ whole genome shotgun (WGS) entry which is preliminary data.</text>
</comment>
<accession>A0A916K9G5</accession>
<gene>
    <name evidence="1" type="ORF">PAESOLCIP111_05533</name>
</gene>
<name>A0A916K9G5_9BACL</name>
<reference evidence="1" key="1">
    <citation type="submission" date="2021-06" db="EMBL/GenBank/DDBJ databases">
        <authorList>
            <person name="Criscuolo A."/>
        </authorList>
    </citation>
    <scope>NUCLEOTIDE SEQUENCE</scope>
    <source>
        <strain evidence="1">CIP111600</strain>
    </source>
</reference>
<sequence>MSVIKIDSEIEGLKGEIIISLLDSRRILFSVKLLHKYGMEAAIKLEATQSKQLISSLNKGLELSKSNSNFSERVGVDIINITSQVESEEGIIIVSVYQDEVVLCVSLAQGGDPEVTLNQKNCAELIHSLNEITKEFV</sequence>
<dbReference type="EMBL" id="CAJVAS010000041">
    <property type="protein sequence ID" value="CAG7648130.1"/>
    <property type="molecule type" value="Genomic_DNA"/>
</dbReference>
<protein>
    <submittedName>
        <fullName evidence="1">Uncharacterized protein</fullName>
    </submittedName>
</protein>
<proteinExistence type="predicted"/>
<dbReference type="RefSeq" id="WP_218095246.1">
    <property type="nucleotide sequence ID" value="NZ_CAJVAS010000041.1"/>
</dbReference>
<dbReference type="Proteomes" id="UP000693672">
    <property type="component" value="Unassembled WGS sequence"/>
</dbReference>
<keyword evidence="2" id="KW-1185">Reference proteome</keyword>